<dbReference type="EMBL" id="CM017633">
    <property type="protein sequence ID" value="TYH45619.1"/>
    <property type="molecule type" value="Genomic_DNA"/>
</dbReference>
<dbReference type="AlphaFoldDB" id="A0A5D2ITZ2"/>
<proteinExistence type="predicted"/>
<protein>
    <submittedName>
        <fullName evidence="1">Uncharacterized protein</fullName>
    </submittedName>
</protein>
<accession>A0A5D2ITZ2</accession>
<name>A0A5D2ITZ2_GOSTO</name>
<organism evidence="1 2">
    <name type="scientific">Gossypium tomentosum</name>
    <name type="common">Hawaiian cotton</name>
    <name type="synonym">Gossypium sandvicense</name>
    <dbReference type="NCBI Taxonomy" id="34277"/>
    <lineage>
        <taxon>Eukaryota</taxon>
        <taxon>Viridiplantae</taxon>
        <taxon>Streptophyta</taxon>
        <taxon>Embryophyta</taxon>
        <taxon>Tracheophyta</taxon>
        <taxon>Spermatophyta</taxon>
        <taxon>Magnoliopsida</taxon>
        <taxon>eudicotyledons</taxon>
        <taxon>Gunneridae</taxon>
        <taxon>Pentapetalae</taxon>
        <taxon>rosids</taxon>
        <taxon>malvids</taxon>
        <taxon>Malvales</taxon>
        <taxon>Malvaceae</taxon>
        <taxon>Malvoideae</taxon>
        <taxon>Gossypium</taxon>
    </lineage>
</organism>
<dbReference type="Proteomes" id="UP000322667">
    <property type="component" value="Chromosome D11"/>
</dbReference>
<evidence type="ECO:0000313" key="2">
    <source>
        <dbReference type="Proteomes" id="UP000322667"/>
    </source>
</evidence>
<sequence length="100" mass="11381">MVLELKHLIHLVDKLWCLAFLRQQVQDPTNVSLNLDKLASILCCCSLFLELLHRGTIRTNYDNGLPQLSQLEPIDLSVALIPNCYNPLVCVLKLLKKLEV</sequence>
<evidence type="ECO:0000313" key="1">
    <source>
        <dbReference type="EMBL" id="TYH45619.1"/>
    </source>
</evidence>
<reference evidence="1 2" key="1">
    <citation type="submission" date="2019-07" db="EMBL/GenBank/DDBJ databases">
        <title>WGS assembly of Gossypium tomentosum.</title>
        <authorList>
            <person name="Chen Z.J."/>
            <person name="Sreedasyam A."/>
            <person name="Ando A."/>
            <person name="Song Q."/>
            <person name="De L."/>
            <person name="Hulse-Kemp A."/>
            <person name="Ding M."/>
            <person name="Ye W."/>
            <person name="Kirkbride R."/>
            <person name="Jenkins J."/>
            <person name="Plott C."/>
            <person name="Lovell J."/>
            <person name="Lin Y.-M."/>
            <person name="Vaughn R."/>
            <person name="Liu B."/>
            <person name="Li W."/>
            <person name="Simpson S."/>
            <person name="Scheffler B."/>
            <person name="Saski C."/>
            <person name="Grover C."/>
            <person name="Hu G."/>
            <person name="Conover J."/>
            <person name="Carlson J."/>
            <person name="Shu S."/>
            <person name="Boston L."/>
            <person name="Williams M."/>
            <person name="Peterson D."/>
            <person name="Mcgee K."/>
            <person name="Jones D."/>
            <person name="Wendel J."/>
            <person name="Stelly D."/>
            <person name="Grimwood J."/>
            <person name="Schmutz J."/>
        </authorList>
    </citation>
    <scope>NUCLEOTIDE SEQUENCE [LARGE SCALE GENOMIC DNA]</scope>
    <source>
        <strain evidence="1">7179.01</strain>
    </source>
</reference>
<gene>
    <name evidence="1" type="ORF">ES332_D11G278100v1</name>
</gene>
<keyword evidence="2" id="KW-1185">Reference proteome</keyword>